<keyword evidence="3" id="KW-1185">Reference proteome</keyword>
<dbReference type="EMBL" id="CAADHO010000002">
    <property type="protein sequence ID" value="VFQ44072.1"/>
    <property type="molecule type" value="Genomic_DNA"/>
</dbReference>
<accession>A0A4U8YQN3</accession>
<evidence type="ECO:0000313" key="2">
    <source>
        <dbReference type="EMBL" id="VFQ44072.1"/>
    </source>
</evidence>
<dbReference type="InterPro" id="IPR029063">
    <property type="entry name" value="SAM-dependent_MTases_sf"/>
</dbReference>
<evidence type="ECO:0000313" key="3">
    <source>
        <dbReference type="Proteomes" id="UP000507962"/>
    </source>
</evidence>
<dbReference type="GO" id="GO:0032259">
    <property type="term" value="P:methylation"/>
    <property type="evidence" value="ECO:0007669"/>
    <property type="project" value="UniProtKB-KW"/>
</dbReference>
<name>A0A4U8YQN3_9BACT</name>
<dbReference type="AlphaFoldDB" id="A0A4U8YQN3"/>
<dbReference type="GO" id="GO:0008757">
    <property type="term" value="F:S-adenosylmethionine-dependent methyltransferase activity"/>
    <property type="evidence" value="ECO:0007669"/>
    <property type="project" value="InterPro"/>
</dbReference>
<dbReference type="InterPro" id="IPR050508">
    <property type="entry name" value="Methyltransf_Superfamily"/>
</dbReference>
<dbReference type="CDD" id="cd02440">
    <property type="entry name" value="AdoMet_MTases"/>
    <property type="match status" value="1"/>
</dbReference>
<dbReference type="Pfam" id="PF08241">
    <property type="entry name" value="Methyltransf_11"/>
    <property type="match status" value="1"/>
</dbReference>
<evidence type="ECO:0000259" key="1">
    <source>
        <dbReference type="Pfam" id="PF08241"/>
    </source>
</evidence>
<dbReference type="InterPro" id="IPR013216">
    <property type="entry name" value="Methyltransf_11"/>
</dbReference>
<dbReference type="Proteomes" id="UP000507962">
    <property type="component" value="Unassembled WGS sequence"/>
</dbReference>
<feature type="domain" description="Methyltransferase type 11" evidence="1">
    <location>
        <begin position="46"/>
        <end position="134"/>
    </location>
</feature>
<keyword evidence="2" id="KW-0808">Transferase</keyword>
<dbReference type="Gene3D" id="3.40.50.150">
    <property type="entry name" value="Vaccinia Virus protein VP39"/>
    <property type="match status" value="1"/>
</dbReference>
<dbReference type="SUPFAM" id="SSF53335">
    <property type="entry name" value="S-adenosyl-L-methionine-dependent methyltransferases"/>
    <property type="match status" value="1"/>
</dbReference>
<organism evidence="2 3">
    <name type="scientific">Desulfoluna butyratoxydans</name>
    <dbReference type="NCBI Taxonomy" id="231438"/>
    <lineage>
        <taxon>Bacteria</taxon>
        <taxon>Pseudomonadati</taxon>
        <taxon>Thermodesulfobacteriota</taxon>
        <taxon>Desulfobacteria</taxon>
        <taxon>Desulfobacterales</taxon>
        <taxon>Desulfolunaceae</taxon>
        <taxon>Desulfoluna</taxon>
    </lineage>
</organism>
<gene>
    <name evidence="2" type="ORF">MSL71_17160</name>
</gene>
<protein>
    <submittedName>
        <fullName evidence="2">S-adenosyl-l-methionine-dependent methyltransferase</fullName>
    </submittedName>
</protein>
<proteinExistence type="predicted"/>
<reference evidence="2 3" key="1">
    <citation type="submission" date="2019-03" db="EMBL/GenBank/DDBJ databases">
        <authorList>
            <person name="Nijsse B."/>
        </authorList>
    </citation>
    <scope>NUCLEOTIDE SEQUENCE [LARGE SCALE GENOMIC DNA]</scope>
    <source>
        <strain evidence="2">Desulfoluna butyratoxydans MSL71</strain>
    </source>
</reference>
<dbReference type="PANTHER" id="PTHR42912">
    <property type="entry name" value="METHYLTRANSFERASE"/>
    <property type="match status" value="1"/>
</dbReference>
<dbReference type="PANTHER" id="PTHR42912:SF80">
    <property type="entry name" value="METHYLTRANSFERASE DOMAIN-CONTAINING PROTEIN"/>
    <property type="match status" value="1"/>
</dbReference>
<sequence>MGHVFNFQEAGQYAQWLEMDRHRDAAERQSQLMVKLIKPAYGDRLLDIGCGTGITLACLDHIKPGLDLTGLDASTYMLDIAGEKLNHRADLFKGSAEALPFEDNAFNFAVLNLTLEFVDSPEKVIAEAARVAKDRLYIGFFNRLSLGAVPSLGKGLHGNAVFSKARFLSTWEVRQIIRGLLGKVPLTSRTITYHPPSGGRLLGRLFHRLPYGAYTGLSVSLVPRFTTRPLALFADKPRPRNMSIGEQYFKPDPR</sequence>
<keyword evidence="2" id="KW-0489">Methyltransferase</keyword>